<accession>K1T633</accession>
<gene>
    <name evidence="1" type="ORF">OBE_11842</name>
</gene>
<organism evidence="1">
    <name type="scientific">human gut metagenome</name>
    <dbReference type="NCBI Taxonomy" id="408170"/>
    <lineage>
        <taxon>unclassified sequences</taxon>
        <taxon>metagenomes</taxon>
        <taxon>organismal metagenomes</taxon>
    </lineage>
</organism>
<name>K1T633_9ZZZZ</name>
<dbReference type="EMBL" id="AJWZ01008171">
    <property type="protein sequence ID" value="EKC54876.1"/>
    <property type="molecule type" value="Genomic_DNA"/>
</dbReference>
<dbReference type="AlphaFoldDB" id="K1T633"/>
<protein>
    <submittedName>
        <fullName evidence="1">Transposase</fullName>
    </submittedName>
</protein>
<evidence type="ECO:0000313" key="1">
    <source>
        <dbReference type="EMBL" id="EKC54876.1"/>
    </source>
</evidence>
<reference evidence="1" key="1">
    <citation type="journal article" date="2013" name="Environ. Microbiol.">
        <title>Microbiota from the distal guts of lean and obese adolescents exhibit partial functional redundancy besides clear differences in community structure.</title>
        <authorList>
            <person name="Ferrer M."/>
            <person name="Ruiz A."/>
            <person name="Lanza F."/>
            <person name="Haange S.B."/>
            <person name="Oberbach A."/>
            <person name="Till H."/>
            <person name="Bargiela R."/>
            <person name="Campoy C."/>
            <person name="Segura M.T."/>
            <person name="Richter M."/>
            <person name="von Bergen M."/>
            <person name="Seifert J."/>
            <person name="Suarez A."/>
        </authorList>
    </citation>
    <scope>NUCLEOTIDE SEQUENCE</scope>
</reference>
<comment type="caution">
    <text evidence="1">The sequence shown here is derived from an EMBL/GenBank/DDBJ whole genome shotgun (WGS) entry which is preliminary data.</text>
</comment>
<proteinExistence type="predicted"/>
<sequence>MIPTLKDFFSKYPLINPKTFPGDAAFDTVALYKTLLTGDTFGNNKHFTKAFIPINARSGLENQDYTINEDGIPCCPHDAFCDDPCTTSKCGRMVYIYPEKIYVHIPELFVELKSGIKPIN</sequence>